<keyword evidence="4" id="KW-1185">Reference proteome</keyword>
<evidence type="ECO:0000256" key="1">
    <source>
        <dbReference type="SAM" id="MobiDB-lite"/>
    </source>
</evidence>
<sequence>MVGIFNSSGSTSVDGPPLSGTYTLAAYSNVPGPDTGTFFTTTFSSRDTTNDTTLSDTTTADNTTSFATMASDDTTSFAITTSTTTSTETTQRSPSLSSSPTLMSSSPQQISTTLTPSSTEALASSNLGSATLVLSSTRPPSAGSSSSLASSSAPQTLSATDYIIIGVCLGIVLIPGCLFSYRYYLRWKSREPTGRTALTPYTFVSSVPAPNISVTGSSSRTRLCTHQLKTALPIIPLSENAGETRVAYEPAPPSYIAEAERD</sequence>
<dbReference type="AlphaFoldDB" id="A0A9P5PAY6"/>
<keyword evidence="2" id="KW-0812">Transmembrane</keyword>
<proteinExistence type="predicted"/>
<reference evidence="3" key="1">
    <citation type="submission" date="2020-11" db="EMBL/GenBank/DDBJ databases">
        <authorList>
            <consortium name="DOE Joint Genome Institute"/>
            <person name="Ahrendt S."/>
            <person name="Riley R."/>
            <person name="Andreopoulos W."/>
            <person name="Labutti K."/>
            <person name="Pangilinan J."/>
            <person name="Ruiz-Duenas F.J."/>
            <person name="Barrasa J.M."/>
            <person name="Sanchez-Garcia M."/>
            <person name="Camarero S."/>
            <person name="Miyauchi S."/>
            <person name="Serrano A."/>
            <person name="Linde D."/>
            <person name="Babiker R."/>
            <person name="Drula E."/>
            <person name="Ayuso-Fernandez I."/>
            <person name="Pacheco R."/>
            <person name="Padilla G."/>
            <person name="Ferreira P."/>
            <person name="Barriuso J."/>
            <person name="Kellner H."/>
            <person name="Castanera R."/>
            <person name="Alfaro M."/>
            <person name="Ramirez L."/>
            <person name="Pisabarro A.G."/>
            <person name="Kuo A."/>
            <person name="Tritt A."/>
            <person name="Lipzen A."/>
            <person name="He G."/>
            <person name="Yan M."/>
            <person name="Ng V."/>
            <person name="Cullen D."/>
            <person name="Martin F."/>
            <person name="Rosso M.-N."/>
            <person name="Henrissat B."/>
            <person name="Hibbett D."/>
            <person name="Martinez A.T."/>
            <person name="Grigoriev I.V."/>
        </authorList>
    </citation>
    <scope>NUCLEOTIDE SEQUENCE</scope>
    <source>
        <strain evidence="3">AH 40177</strain>
    </source>
</reference>
<protein>
    <submittedName>
        <fullName evidence="3">Uncharacterized protein</fullName>
    </submittedName>
</protein>
<feature type="transmembrane region" description="Helical" evidence="2">
    <location>
        <begin position="162"/>
        <end position="185"/>
    </location>
</feature>
<accession>A0A9P5PAY6</accession>
<organism evidence="3 4">
    <name type="scientific">Rhodocollybia butyracea</name>
    <dbReference type="NCBI Taxonomy" id="206335"/>
    <lineage>
        <taxon>Eukaryota</taxon>
        <taxon>Fungi</taxon>
        <taxon>Dikarya</taxon>
        <taxon>Basidiomycota</taxon>
        <taxon>Agaricomycotina</taxon>
        <taxon>Agaricomycetes</taxon>
        <taxon>Agaricomycetidae</taxon>
        <taxon>Agaricales</taxon>
        <taxon>Marasmiineae</taxon>
        <taxon>Omphalotaceae</taxon>
        <taxon>Rhodocollybia</taxon>
    </lineage>
</organism>
<evidence type="ECO:0000313" key="3">
    <source>
        <dbReference type="EMBL" id="KAF9058955.1"/>
    </source>
</evidence>
<evidence type="ECO:0000256" key="2">
    <source>
        <dbReference type="SAM" id="Phobius"/>
    </source>
</evidence>
<keyword evidence="2" id="KW-0472">Membrane</keyword>
<name>A0A9P5PAY6_9AGAR</name>
<comment type="caution">
    <text evidence="3">The sequence shown here is derived from an EMBL/GenBank/DDBJ whole genome shotgun (WGS) entry which is preliminary data.</text>
</comment>
<dbReference type="Proteomes" id="UP000772434">
    <property type="component" value="Unassembled WGS sequence"/>
</dbReference>
<gene>
    <name evidence="3" type="ORF">BDP27DRAFT_1432009</name>
</gene>
<feature type="region of interest" description="Disordered" evidence="1">
    <location>
        <begin position="81"/>
        <end position="118"/>
    </location>
</feature>
<dbReference type="EMBL" id="JADNRY010000335">
    <property type="protein sequence ID" value="KAF9058955.1"/>
    <property type="molecule type" value="Genomic_DNA"/>
</dbReference>
<feature type="compositionally biased region" description="Low complexity" evidence="1">
    <location>
        <begin position="81"/>
        <end position="109"/>
    </location>
</feature>
<keyword evidence="2" id="KW-1133">Transmembrane helix</keyword>
<evidence type="ECO:0000313" key="4">
    <source>
        <dbReference type="Proteomes" id="UP000772434"/>
    </source>
</evidence>